<dbReference type="OrthoDB" id="6066545at2759"/>
<comment type="subcellular location">
    <subcellularLocation>
        <location evidence="1">Secreted</location>
    </subcellularLocation>
</comment>
<dbReference type="InterPro" id="IPR050822">
    <property type="entry name" value="Cerebellin_Synaptic_Org"/>
</dbReference>
<comment type="caution">
    <text evidence="5">The sequence shown here is derived from an EMBL/GenBank/DDBJ whole genome shotgun (WGS) entry which is preliminary data.</text>
</comment>
<reference evidence="5" key="1">
    <citation type="submission" date="2021-03" db="EMBL/GenBank/DDBJ databases">
        <authorList>
            <person name="Bekaert M."/>
        </authorList>
    </citation>
    <scope>NUCLEOTIDE SEQUENCE</scope>
</reference>
<dbReference type="InterPro" id="IPR008983">
    <property type="entry name" value="Tumour_necrosis_fac-like_dom"/>
</dbReference>
<feature type="domain" description="C1q" evidence="4">
    <location>
        <begin position="95"/>
        <end position="226"/>
    </location>
</feature>
<dbReference type="EMBL" id="CAJPWZ010001683">
    <property type="protein sequence ID" value="CAG2221559.1"/>
    <property type="molecule type" value="Genomic_DNA"/>
</dbReference>
<sequence length="226" mass="25509">MKEEWGKCSINLIKQLSYSRYCIFDTKHKLTTDHLQKKIDDITKLTRTQQQKLDSLDHKMADIEKKIEMKLQDSEKRNSLTISHLQKQINDMKELGPSIVTFLALLISPTYGSIAVQATVKFQKTIENIGSGYNTETGIFTAPTKGLYHFTASARQSQSGYLHFGLFRNNEQMSVSVAANFISLTIGATFTLQSGDRVYVKNVWDKPSDIVGVGQTYFSGSLVHKM</sequence>
<dbReference type="Gene3D" id="2.60.120.40">
    <property type="match status" value="1"/>
</dbReference>
<evidence type="ECO:0000256" key="3">
    <source>
        <dbReference type="ARBA" id="ARBA00022729"/>
    </source>
</evidence>
<dbReference type="InterPro" id="IPR001073">
    <property type="entry name" value="C1q_dom"/>
</dbReference>
<keyword evidence="2" id="KW-0964">Secreted</keyword>
<dbReference type="GO" id="GO:0005576">
    <property type="term" value="C:extracellular region"/>
    <property type="evidence" value="ECO:0007669"/>
    <property type="project" value="UniProtKB-SubCell"/>
</dbReference>
<evidence type="ECO:0000313" key="6">
    <source>
        <dbReference type="Proteomes" id="UP000683360"/>
    </source>
</evidence>
<evidence type="ECO:0000256" key="2">
    <source>
        <dbReference type="ARBA" id="ARBA00022525"/>
    </source>
</evidence>
<dbReference type="Proteomes" id="UP000683360">
    <property type="component" value="Unassembled WGS sequence"/>
</dbReference>
<keyword evidence="3" id="KW-0732">Signal</keyword>
<dbReference type="PRINTS" id="PR00007">
    <property type="entry name" value="COMPLEMNTC1Q"/>
</dbReference>
<keyword evidence="6" id="KW-1185">Reference proteome</keyword>
<evidence type="ECO:0000256" key="1">
    <source>
        <dbReference type="ARBA" id="ARBA00004613"/>
    </source>
</evidence>
<dbReference type="SMART" id="SM00110">
    <property type="entry name" value="C1Q"/>
    <property type="match status" value="1"/>
</dbReference>
<gene>
    <name evidence="5" type="ORF">MEDL_34963</name>
</gene>
<name>A0A8S3SL60_MYTED</name>
<dbReference type="PROSITE" id="PS50871">
    <property type="entry name" value="C1Q"/>
    <property type="match status" value="1"/>
</dbReference>
<dbReference type="PANTHER" id="PTHR22923">
    <property type="entry name" value="CEREBELLIN-RELATED"/>
    <property type="match status" value="1"/>
</dbReference>
<accession>A0A8S3SL60</accession>
<organism evidence="5 6">
    <name type="scientific">Mytilus edulis</name>
    <name type="common">Blue mussel</name>
    <dbReference type="NCBI Taxonomy" id="6550"/>
    <lineage>
        <taxon>Eukaryota</taxon>
        <taxon>Metazoa</taxon>
        <taxon>Spiralia</taxon>
        <taxon>Lophotrochozoa</taxon>
        <taxon>Mollusca</taxon>
        <taxon>Bivalvia</taxon>
        <taxon>Autobranchia</taxon>
        <taxon>Pteriomorphia</taxon>
        <taxon>Mytilida</taxon>
        <taxon>Mytiloidea</taxon>
        <taxon>Mytilidae</taxon>
        <taxon>Mytilinae</taxon>
        <taxon>Mytilus</taxon>
    </lineage>
</organism>
<dbReference type="SUPFAM" id="SSF49842">
    <property type="entry name" value="TNF-like"/>
    <property type="match status" value="1"/>
</dbReference>
<evidence type="ECO:0000313" key="5">
    <source>
        <dbReference type="EMBL" id="CAG2221559.1"/>
    </source>
</evidence>
<dbReference type="AlphaFoldDB" id="A0A8S3SL60"/>
<proteinExistence type="predicted"/>
<protein>
    <submittedName>
        <fullName evidence="5">C1QL</fullName>
    </submittedName>
</protein>
<evidence type="ECO:0000259" key="4">
    <source>
        <dbReference type="PROSITE" id="PS50871"/>
    </source>
</evidence>
<dbReference type="Pfam" id="PF00386">
    <property type="entry name" value="C1q"/>
    <property type="match status" value="1"/>
</dbReference>
<dbReference type="PANTHER" id="PTHR22923:SF102">
    <property type="entry name" value="CEREBELLIN 13-RELATED"/>
    <property type="match status" value="1"/>
</dbReference>